<reference evidence="1" key="1">
    <citation type="submission" date="2018-05" db="EMBL/GenBank/DDBJ databases">
        <authorList>
            <person name="Lanie J.A."/>
            <person name="Ng W.-L."/>
            <person name="Kazmierczak K.M."/>
            <person name="Andrzejewski T.M."/>
            <person name="Davidsen T.M."/>
            <person name="Wayne K.J."/>
            <person name="Tettelin H."/>
            <person name="Glass J.I."/>
            <person name="Rusch D."/>
            <person name="Podicherti R."/>
            <person name="Tsui H.-C.T."/>
            <person name="Winkler M.E."/>
        </authorList>
    </citation>
    <scope>NUCLEOTIDE SEQUENCE</scope>
</reference>
<accession>A0A381XIJ6</accession>
<organism evidence="1">
    <name type="scientific">marine metagenome</name>
    <dbReference type="NCBI Taxonomy" id="408172"/>
    <lineage>
        <taxon>unclassified sequences</taxon>
        <taxon>metagenomes</taxon>
        <taxon>ecological metagenomes</taxon>
    </lineage>
</organism>
<name>A0A381XIJ6_9ZZZZ</name>
<sequence length="280" mass="32613">MILLLSAPLEAKLLRPTKNGEEKEILIVNSKRRLYYPVKEEGLTYSLSGPARVEFISRYPVIRKKKKSHDFHYFIVLDQRDTIEVNHRYKVQRSIRSVQHPKHSYTYSGNYFINLSKGKHALKLLEGDGLKYPILVRVVTKEFESLPGRNRTVLTPMVHKNDVKLRSGDKDMRYFECSSEVPLQIEARGSKSLRILSRLEFTQSMGQESSYRLRVREGKKVIGTYYFNTERSSASQILDRPEKVPGKWRSCHISVPEGDHTYSVEVSDRDKVVLTRFILY</sequence>
<evidence type="ECO:0000313" key="1">
    <source>
        <dbReference type="EMBL" id="SVA64291.1"/>
    </source>
</evidence>
<dbReference type="AlphaFoldDB" id="A0A381XIJ6"/>
<protein>
    <submittedName>
        <fullName evidence="1">Uncharacterized protein</fullName>
    </submittedName>
</protein>
<proteinExistence type="predicted"/>
<gene>
    <name evidence="1" type="ORF">METZ01_LOCUS117145</name>
</gene>
<dbReference type="EMBL" id="UINC01015231">
    <property type="protein sequence ID" value="SVA64291.1"/>
    <property type="molecule type" value="Genomic_DNA"/>
</dbReference>